<dbReference type="Proteomes" id="UP000243459">
    <property type="component" value="Chromosome 10"/>
</dbReference>
<name>A0A5P1E646_ASPOF</name>
<dbReference type="Gramene" id="ONK56957">
    <property type="protein sequence ID" value="ONK56957"/>
    <property type="gene ID" value="A4U43_C10F15080"/>
</dbReference>
<protein>
    <submittedName>
        <fullName evidence="1">Uncharacterized protein</fullName>
    </submittedName>
</protein>
<proteinExistence type="predicted"/>
<reference evidence="2" key="1">
    <citation type="journal article" date="2017" name="Nat. Commun.">
        <title>The asparagus genome sheds light on the origin and evolution of a young Y chromosome.</title>
        <authorList>
            <person name="Harkess A."/>
            <person name="Zhou J."/>
            <person name="Xu C."/>
            <person name="Bowers J.E."/>
            <person name="Van der Hulst R."/>
            <person name="Ayyampalayam S."/>
            <person name="Mercati F."/>
            <person name="Riccardi P."/>
            <person name="McKain M.R."/>
            <person name="Kakrana A."/>
            <person name="Tang H."/>
            <person name="Ray J."/>
            <person name="Groenendijk J."/>
            <person name="Arikit S."/>
            <person name="Mathioni S.M."/>
            <person name="Nakano M."/>
            <person name="Shan H."/>
            <person name="Telgmann-Rauber A."/>
            <person name="Kanno A."/>
            <person name="Yue Z."/>
            <person name="Chen H."/>
            <person name="Li W."/>
            <person name="Chen Y."/>
            <person name="Xu X."/>
            <person name="Zhang Y."/>
            <person name="Luo S."/>
            <person name="Chen H."/>
            <person name="Gao J."/>
            <person name="Mao Z."/>
            <person name="Pires J.C."/>
            <person name="Luo M."/>
            <person name="Kudrna D."/>
            <person name="Wing R.A."/>
            <person name="Meyers B.C."/>
            <person name="Yi K."/>
            <person name="Kong H."/>
            <person name="Lavrijsen P."/>
            <person name="Sunseri F."/>
            <person name="Falavigna A."/>
            <person name="Ye Y."/>
            <person name="Leebens-Mack J.H."/>
            <person name="Chen G."/>
        </authorList>
    </citation>
    <scope>NUCLEOTIDE SEQUENCE [LARGE SCALE GENOMIC DNA]</scope>
    <source>
        <strain evidence="2">cv. DH0086</strain>
    </source>
</reference>
<dbReference type="AlphaFoldDB" id="A0A5P1E646"/>
<accession>A0A5P1E646</accession>
<evidence type="ECO:0000313" key="1">
    <source>
        <dbReference type="EMBL" id="ONK56957.1"/>
    </source>
</evidence>
<gene>
    <name evidence="1" type="ORF">A4U43_C10F15080</name>
</gene>
<dbReference type="EMBL" id="CM007390">
    <property type="protein sequence ID" value="ONK56957.1"/>
    <property type="molecule type" value="Genomic_DNA"/>
</dbReference>
<organism evidence="1 2">
    <name type="scientific">Asparagus officinalis</name>
    <name type="common">Garden asparagus</name>
    <dbReference type="NCBI Taxonomy" id="4686"/>
    <lineage>
        <taxon>Eukaryota</taxon>
        <taxon>Viridiplantae</taxon>
        <taxon>Streptophyta</taxon>
        <taxon>Embryophyta</taxon>
        <taxon>Tracheophyta</taxon>
        <taxon>Spermatophyta</taxon>
        <taxon>Magnoliopsida</taxon>
        <taxon>Liliopsida</taxon>
        <taxon>Asparagales</taxon>
        <taxon>Asparagaceae</taxon>
        <taxon>Asparagoideae</taxon>
        <taxon>Asparagus</taxon>
    </lineage>
</organism>
<keyword evidence="2" id="KW-1185">Reference proteome</keyword>
<sequence>MAPKATAGKGKGKKAASSSGEVAALPIISVLLSFALISSHGDFVLDNTQFGTDQPRFPMLENLPIFQIRSREVREKSKRQELVRRSKRVILRKPRGEVQIVIAHPAERVITKAKPASKDDVPFVHRHVRSNPEPSVSAEDDPLAQAKVAFILGAGAEAEATTVVTTRSTPSMETQVLDLMIVTVSPNAAAVNFPSWLQSWLNFEQY</sequence>
<evidence type="ECO:0000313" key="2">
    <source>
        <dbReference type="Proteomes" id="UP000243459"/>
    </source>
</evidence>